<dbReference type="InterPro" id="IPR050194">
    <property type="entry name" value="Glycosyltransferase_grp1"/>
</dbReference>
<feature type="region of interest" description="Disordered" evidence="1">
    <location>
        <begin position="28"/>
        <end position="51"/>
    </location>
</feature>
<feature type="region of interest" description="Disordered" evidence="1">
    <location>
        <begin position="1"/>
        <end position="20"/>
    </location>
</feature>
<comment type="caution">
    <text evidence="3">The sequence shown here is derived from an EMBL/GenBank/DDBJ whole genome shotgun (WGS) entry which is preliminary data.</text>
</comment>
<name>A0A8S1J0B6_9CHLO</name>
<dbReference type="InterPro" id="IPR028098">
    <property type="entry name" value="Glyco_trans_4-like_N"/>
</dbReference>
<dbReference type="Pfam" id="PF13439">
    <property type="entry name" value="Glyco_transf_4"/>
    <property type="match status" value="1"/>
</dbReference>
<keyword evidence="4" id="KW-1185">Reference proteome</keyword>
<feature type="compositionally biased region" description="Polar residues" evidence="1">
    <location>
        <begin position="466"/>
        <end position="480"/>
    </location>
</feature>
<dbReference type="AlphaFoldDB" id="A0A8S1J0B6"/>
<organism evidence="3 4">
    <name type="scientific">Ostreobium quekettii</name>
    <dbReference type="NCBI Taxonomy" id="121088"/>
    <lineage>
        <taxon>Eukaryota</taxon>
        <taxon>Viridiplantae</taxon>
        <taxon>Chlorophyta</taxon>
        <taxon>core chlorophytes</taxon>
        <taxon>Ulvophyceae</taxon>
        <taxon>TCBD clade</taxon>
        <taxon>Bryopsidales</taxon>
        <taxon>Ostreobineae</taxon>
        <taxon>Ostreobiaceae</taxon>
        <taxon>Ostreobium</taxon>
    </lineage>
</organism>
<dbReference type="Proteomes" id="UP000708148">
    <property type="component" value="Unassembled WGS sequence"/>
</dbReference>
<dbReference type="SUPFAM" id="SSF53756">
    <property type="entry name" value="UDP-Glycosyltransferase/glycogen phosphorylase"/>
    <property type="match status" value="1"/>
</dbReference>
<sequence>MAPSKGGELRERASAGHSVSALHVRTASGGFQKHQSAPLPRLQPLETTSSPTASVVNEELPAPMAAAAPKRVAVFVEPSPFTYVCGYKNRYCNMIRHLVEEGCEVLVVTTGKGVSAPGTDTSAYRDAPENYHGARVVSSFAIGCPWYWQLPLSLALSPRIFSELRKFNPDLIHCSTPGLMVFSAWLYSKLLRLPLVFAYHTHLPKYLPRYNISFLIPALWSLLRLHRIAHLTLVTSTMLRNEFLEQDAAPAESLQVWRKGIDTDMFNPRFKSQEMRERLTAGNPEAPVLVHVGRLGSEKNLKFLKGMLARLPGARLAFVGDGPAREELEAHFRGTPTVFLGMLHGDELSAAYASGDVFVMPSESETLGFVVLEAMASQVPVVAVKAGGIPDIIHSEGVGGYLYQPGDIEGATNLVKRLLDNDELRMAAGAAAREETTKWDWRAATRQLLNAQYPVAMAAAKAEYGSETSPRPSGDSQTRQGEAGAPAFA</sequence>
<proteinExistence type="predicted"/>
<dbReference type="GO" id="GO:0016757">
    <property type="term" value="F:glycosyltransferase activity"/>
    <property type="evidence" value="ECO:0007669"/>
    <property type="project" value="UniProtKB-KW"/>
</dbReference>
<dbReference type="OrthoDB" id="443318at2759"/>
<evidence type="ECO:0000256" key="1">
    <source>
        <dbReference type="SAM" id="MobiDB-lite"/>
    </source>
</evidence>
<dbReference type="PANTHER" id="PTHR45947">
    <property type="entry name" value="SULFOQUINOVOSYL TRANSFERASE SQD2"/>
    <property type="match status" value="1"/>
</dbReference>
<dbReference type="FunFam" id="3.40.50.2000:FF:000062">
    <property type="entry name" value="sulfoquinovosyl transferase SQD2"/>
    <property type="match status" value="1"/>
</dbReference>
<reference evidence="3" key="1">
    <citation type="submission" date="2020-12" db="EMBL/GenBank/DDBJ databases">
        <authorList>
            <person name="Iha C."/>
        </authorList>
    </citation>
    <scope>NUCLEOTIDE SEQUENCE</scope>
</reference>
<gene>
    <name evidence="3" type="ORF">OSTQU699_LOCUS6230</name>
</gene>
<evidence type="ECO:0000259" key="2">
    <source>
        <dbReference type="Pfam" id="PF13439"/>
    </source>
</evidence>
<dbReference type="PANTHER" id="PTHR45947:SF3">
    <property type="entry name" value="SULFOQUINOVOSYL TRANSFERASE SQD2"/>
    <property type="match status" value="1"/>
</dbReference>
<feature type="region of interest" description="Disordered" evidence="1">
    <location>
        <begin position="461"/>
        <end position="489"/>
    </location>
</feature>
<dbReference type="Gene3D" id="3.40.50.2000">
    <property type="entry name" value="Glycogen Phosphorylase B"/>
    <property type="match status" value="2"/>
</dbReference>
<feature type="domain" description="Glycosyltransferase subfamily 4-like N-terminal" evidence="2">
    <location>
        <begin position="92"/>
        <end position="264"/>
    </location>
</feature>
<dbReference type="Pfam" id="PF13692">
    <property type="entry name" value="Glyco_trans_1_4"/>
    <property type="match status" value="1"/>
</dbReference>
<dbReference type="EMBL" id="CAJHUC010001369">
    <property type="protein sequence ID" value="CAD7700871.1"/>
    <property type="molecule type" value="Genomic_DNA"/>
</dbReference>
<dbReference type="CDD" id="cd03814">
    <property type="entry name" value="GT4-like"/>
    <property type="match status" value="1"/>
</dbReference>
<evidence type="ECO:0000313" key="3">
    <source>
        <dbReference type="EMBL" id="CAD7700871.1"/>
    </source>
</evidence>
<evidence type="ECO:0000313" key="4">
    <source>
        <dbReference type="Proteomes" id="UP000708148"/>
    </source>
</evidence>
<accession>A0A8S1J0B6</accession>
<protein>
    <recommendedName>
        <fullName evidence="2">Glycosyltransferase subfamily 4-like N-terminal domain-containing protein</fullName>
    </recommendedName>
</protein>